<dbReference type="Proteomes" id="UP001501697">
    <property type="component" value="Unassembled WGS sequence"/>
</dbReference>
<organism evidence="2 3">
    <name type="scientific">Microbacterium awajiense</name>
    <dbReference type="NCBI Taxonomy" id="415214"/>
    <lineage>
        <taxon>Bacteria</taxon>
        <taxon>Bacillati</taxon>
        <taxon>Actinomycetota</taxon>
        <taxon>Actinomycetes</taxon>
        <taxon>Micrococcales</taxon>
        <taxon>Microbacteriaceae</taxon>
        <taxon>Microbacterium</taxon>
    </lineage>
</organism>
<gene>
    <name evidence="2" type="ORF">GCM10022200_05350</name>
</gene>
<keyword evidence="3" id="KW-1185">Reference proteome</keyword>
<sequence>MLTLIASLSPGERQGDVPVGLIEFFWAPLAVGVLLWIVAEGVRWVLATVRQRRLRRWKIVSLMGQAEALCLRAIRDGVMDAGYVSHGAQGFAQVRDRYDDLTAEALDLFQRGEEEVAFWAAVEFYAGWWSPHVLAEKLGVPRLHPTDGTLIFQVSERTVLGAGVDETGSPVSWTLARPDELVDWADVMWPWERGNAWGPRFGDLVTPADSSRHDIVTPNSDSAPDMLRPFILRIGSAFGEVSAREKRRLAIRYSGTHPRPWRSYRRWADRYRAWLAERKEVRRLRGR</sequence>
<comment type="caution">
    <text evidence="2">The sequence shown here is derived from an EMBL/GenBank/DDBJ whole genome shotgun (WGS) entry which is preliminary data.</text>
</comment>
<evidence type="ECO:0000256" key="1">
    <source>
        <dbReference type="SAM" id="Phobius"/>
    </source>
</evidence>
<dbReference type="EMBL" id="BAAAYU010000001">
    <property type="protein sequence ID" value="GAA3625925.1"/>
    <property type="molecule type" value="Genomic_DNA"/>
</dbReference>
<evidence type="ECO:0000313" key="3">
    <source>
        <dbReference type="Proteomes" id="UP001501697"/>
    </source>
</evidence>
<keyword evidence="1" id="KW-1133">Transmembrane helix</keyword>
<reference evidence="3" key="1">
    <citation type="journal article" date="2019" name="Int. J. Syst. Evol. Microbiol.">
        <title>The Global Catalogue of Microorganisms (GCM) 10K type strain sequencing project: providing services to taxonomists for standard genome sequencing and annotation.</title>
        <authorList>
            <consortium name="The Broad Institute Genomics Platform"/>
            <consortium name="The Broad Institute Genome Sequencing Center for Infectious Disease"/>
            <person name="Wu L."/>
            <person name="Ma J."/>
        </authorList>
    </citation>
    <scope>NUCLEOTIDE SEQUENCE [LARGE SCALE GENOMIC DNA]</scope>
    <source>
        <strain evidence="3">JCM 16544</strain>
    </source>
</reference>
<dbReference type="RefSeq" id="WP_344736316.1">
    <property type="nucleotide sequence ID" value="NZ_BAAAYU010000001.1"/>
</dbReference>
<feature type="transmembrane region" description="Helical" evidence="1">
    <location>
        <begin position="25"/>
        <end position="46"/>
    </location>
</feature>
<accession>A0ABP7A6T2</accession>
<protein>
    <submittedName>
        <fullName evidence="2">Uncharacterized protein</fullName>
    </submittedName>
</protein>
<proteinExistence type="predicted"/>
<keyword evidence="1" id="KW-0812">Transmembrane</keyword>
<evidence type="ECO:0000313" key="2">
    <source>
        <dbReference type="EMBL" id="GAA3625925.1"/>
    </source>
</evidence>
<name>A0ABP7A6T2_9MICO</name>
<keyword evidence="1" id="KW-0472">Membrane</keyword>